<name>A0A1N7SXQ1_9BURK</name>
<dbReference type="RefSeq" id="WP_087740481.1">
    <property type="nucleotide sequence ID" value="NZ_CYGY02000217.1"/>
</dbReference>
<proteinExistence type="predicted"/>
<comment type="caution">
    <text evidence="1">The sequence shown here is derived from an EMBL/GenBank/DDBJ whole genome shotgun (WGS) entry which is preliminary data.</text>
</comment>
<evidence type="ECO:0000313" key="2">
    <source>
        <dbReference type="Proteomes" id="UP000195569"/>
    </source>
</evidence>
<sequence>MARTLVVEEDAQALERNQVRARLVAPGSLNRSAESIHLRDELSHPYDVNYQPPNCLVVLVTGPVPTPQLTQLYQRW</sequence>
<gene>
    <name evidence="1" type="ORF">BN2476_2170004</name>
</gene>
<keyword evidence="2" id="KW-1185">Reference proteome</keyword>
<dbReference type="EMBL" id="CYGY02000217">
    <property type="protein sequence ID" value="SIT52223.1"/>
    <property type="molecule type" value="Genomic_DNA"/>
</dbReference>
<reference evidence="1" key="1">
    <citation type="submission" date="2016-12" db="EMBL/GenBank/DDBJ databases">
        <authorList>
            <person name="Moulin L."/>
        </authorList>
    </citation>
    <scope>NUCLEOTIDE SEQUENCE [LARGE SCALE GENOMIC DNA]</scope>
    <source>
        <strain evidence="1">STM 7183</strain>
    </source>
</reference>
<protein>
    <submittedName>
        <fullName evidence="1">Uncharacterized protein</fullName>
    </submittedName>
</protein>
<dbReference type="Proteomes" id="UP000195569">
    <property type="component" value="Unassembled WGS sequence"/>
</dbReference>
<evidence type="ECO:0000313" key="1">
    <source>
        <dbReference type="EMBL" id="SIT52223.1"/>
    </source>
</evidence>
<organism evidence="1 2">
    <name type="scientific">Paraburkholderia piptadeniae</name>
    <dbReference type="NCBI Taxonomy" id="1701573"/>
    <lineage>
        <taxon>Bacteria</taxon>
        <taxon>Pseudomonadati</taxon>
        <taxon>Pseudomonadota</taxon>
        <taxon>Betaproteobacteria</taxon>
        <taxon>Burkholderiales</taxon>
        <taxon>Burkholderiaceae</taxon>
        <taxon>Paraburkholderia</taxon>
    </lineage>
</organism>
<dbReference type="AlphaFoldDB" id="A0A1N7SXQ1"/>
<accession>A0A1N7SXQ1</accession>